<dbReference type="SUPFAM" id="SSF48452">
    <property type="entry name" value="TPR-like"/>
    <property type="match status" value="2"/>
</dbReference>
<evidence type="ECO:0000313" key="7">
    <source>
        <dbReference type="Proteomes" id="UP000067626"/>
    </source>
</evidence>
<feature type="region of interest" description="Disordered" evidence="4">
    <location>
        <begin position="139"/>
        <end position="249"/>
    </location>
</feature>
<dbReference type="PROSITE" id="PS00107">
    <property type="entry name" value="PROTEIN_KINASE_ATP"/>
    <property type="match status" value="1"/>
</dbReference>
<dbReference type="Proteomes" id="UP000067626">
    <property type="component" value="Chromosome"/>
</dbReference>
<gene>
    <name evidence="6" type="ORF">CMC5_079020</name>
</gene>
<dbReference type="PROSITE" id="PS00108">
    <property type="entry name" value="PROTEIN_KINASE_ST"/>
    <property type="match status" value="1"/>
</dbReference>
<evidence type="ECO:0000256" key="2">
    <source>
        <dbReference type="ARBA" id="ARBA00022840"/>
    </source>
</evidence>
<evidence type="ECO:0000256" key="3">
    <source>
        <dbReference type="PROSITE-ProRule" id="PRU10141"/>
    </source>
</evidence>
<dbReference type="PANTHER" id="PTHR16305">
    <property type="entry name" value="TESTICULAR SOLUBLE ADENYLYL CYCLASE"/>
    <property type="match status" value="1"/>
</dbReference>
<dbReference type="Gene3D" id="1.25.40.10">
    <property type="entry name" value="Tetratricopeptide repeat domain"/>
    <property type="match status" value="2"/>
</dbReference>
<evidence type="ECO:0000256" key="1">
    <source>
        <dbReference type="ARBA" id="ARBA00022741"/>
    </source>
</evidence>
<evidence type="ECO:0000259" key="5">
    <source>
        <dbReference type="PROSITE" id="PS50011"/>
    </source>
</evidence>
<protein>
    <submittedName>
        <fullName evidence="6">Protein kinase</fullName>
        <ecNumber evidence="6">2.7.11.1</ecNumber>
    </submittedName>
</protein>
<proteinExistence type="predicted"/>
<feature type="binding site" evidence="3">
    <location>
        <position position="50"/>
    </location>
    <ligand>
        <name>ATP</name>
        <dbReference type="ChEBI" id="CHEBI:30616"/>
    </ligand>
</feature>
<dbReference type="CDD" id="cd14014">
    <property type="entry name" value="STKc_PknB_like"/>
    <property type="match status" value="1"/>
</dbReference>
<organism evidence="6 7">
    <name type="scientific">Chondromyces crocatus</name>
    <dbReference type="NCBI Taxonomy" id="52"/>
    <lineage>
        <taxon>Bacteria</taxon>
        <taxon>Pseudomonadati</taxon>
        <taxon>Myxococcota</taxon>
        <taxon>Polyangia</taxon>
        <taxon>Polyangiales</taxon>
        <taxon>Polyangiaceae</taxon>
        <taxon>Chondromyces</taxon>
    </lineage>
</organism>
<keyword evidence="6" id="KW-0418">Kinase</keyword>
<feature type="compositionally biased region" description="Basic and acidic residues" evidence="4">
    <location>
        <begin position="158"/>
        <end position="175"/>
    </location>
</feature>
<evidence type="ECO:0000256" key="4">
    <source>
        <dbReference type="SAM" id="MobiDB-lite"/>
    </source>
</evidence>
<dbReference type="InterPro" id="IPR011990">
    <property type="entry name" value="TPR-like_helical_dom_sf"/>
</dbReference>
<dbReference type="STRING" id="52.CMC5_079020"/>
<dbReference type="InterPro" id="IPR000719">
    <property type="entry name" value="Prot_kinase_dom"/>
</dbReference>
<feature type="domain" description="Protein kinase" evidence="5">
    <location>
        <begin position="21"/>
        <end position="426"/>
    </location>
</feature>
<dbReference type="GO" id="GO:0004016">
    <property type="term" value="F:adenylate cyclase activity"/>
    <property type="evidence" value="ECO:0007669"/>
    <property type="project" value="TreeGrafter"/>
</dbReference>
<dbReference type="Gene3D" id="1.10.510.10">
    <property type="entry name" value="Transferase(Phosphotransferase) domain 1"/>
    <property type="match status" value="2"/>
</dbReference>
<dbReference type="GO" id="GO:0005524">
    <property type="term" value="F:ATP binding"/>
    <property type="evidence" value="ECO:0007669"/>
    <property type="project" value="UniProtKB-UniRule"/>
</dbReference>
<dbReference type="KEGG" id="ccro:CMC5_079020"/>
<dbReference type="GO" id="GO:0004674">
    <property type="term" value="F:protein serine/threonine kinase activity"/>
    <property type="evidence" value="ECO:0007669"/>
    <property type="project" value="UniProtKB-EC"/>
</dbReference>
<dbReference type="InterPro" id="IPR003593">
    <property type="entry name" value="AAA+_ATPase"/>
</dbReference>
<dbReference type="Pfam" id="PF00069">
    <property type="entry name" value="Pkinase"/>
    <property type="match status" value="2"/>
</dbReference>
<dbReference type="PATRIC" id="fig|52.7.peg.8695"/>
<name>A0A0K1ESQ0_CHOCO</name>
<dbReference type="EC" id="2.7.11.1" evidence="6"/>
<dbReference type="InterPro" id="IPR008271">
    <property type="entry name" value="Ser/Thr_kinase_AS"/>
</dbReference>
<dbReference type="RefSeq" id="WP_050435097.1">
    <property type="nucleotide sequence ID" value="NZ_CP012159.1"/>
</dbReference>
<dbReference type="InterPro" id="IPR011009">
    <property type="entry name" value="Kinase-like_dom_sf"/>
</dbReference>
<evidence type="ECO:0000313" key="6">
    <source>
        <dbReference type="EMBL" id="AKT43667.1"/>
    </source>
</evidence>
<keyword evidence="1 3" id="KW-0547">Nucleotide-binding</keyword>
<keyword evidence="2 3" id="KW-0067">ATP-binding</keyword>
<dbReference type="PANTHER" id="PTHR16305:SF28">
    <property type="entry name" value="GUANYLATE CYCLASE DOMAIN-CONTAINING PROTEIN"/>
    <property type="match status" value="1"/>
</dbReference>
<dbReference type="InterPro" id="IPR017441">
    <property type="entry name" value="Protein_kinase_ATP_BS"/>
</dbReference>
<dbReference type="Gene3D" id="3.40.50.300">
    <property type="entry name" value="P-loop containing nucleotide triphosphate hydrolases"/>
    <property type="match status" value="1"/>
</dbReference>
<dbReference type="InterPro" id="IPR041664">
    <property type="entry name" value="AAA_16"/>
</dbReference>
<dbReference type="PROSITE" id="PS50011">
    <property type="entry name" value="PROTEIN_KINASE_DOM"/>
    <property type="match status" value="1"/>
</dbReference>
<dbReference type="SUPFAM" id="SSF56112">
    <property type="entry name" value="Protein kinase-like (PK-like)"/>
    <property type="match status" value="1"/>
</dbReference>
<dbReference type="SUPFAM" id="SSF52540">
    <property type="entry name" value="P-loop containing nucleoside triphosphate hydrolases"/>
    <property type="match status" value="1"/>
</dbReference>
<accession>A0A0K1ESQ0</accession>
<dbReference type="EMBL" id="CP012159">
    <property type="protein sequence ID" value="AKT43667.1"/>
    <property type="molecule type" value="Genomic_DNA"/>
</dbReference>
<reference evidence="6 7" key="1">
    <citation type="submission" date="2015-07" db="EMBL/GenBank/DDBJ databases">
        <title>Genome analysis of myxobacterium Chondromyces crocatus Cm c5 reveals a high potential for natural compound synthesis and the genetic basis for the loss of fruiting body formation.</title>
        <authorList>
            <person name="Zaburannyi N."/>
            <person name="Bunk B."/>
            <person name="Maier J."/>
            <person name="Overmann J."/>
            <person name="Mueller R."/>
        </authorList>
    </citation>
    <scope>NUCLEOTIDE SEQUENCE [LARGE SCALE GENOMIC DNA]</scope>
    <source>
        <strain evidence="6 7">Cm c5</strain>
    </source>
</reference>
<sequence length="1432" mass="153897">MHRSDARRPSTDDAPARLGPYRLIAPLGRGGMGVVYRAEHEETKEQVALKTVGVTDPNLLSSIRREIHALRRVDHPGVVRVVGEGVEAGLPWYAMELLEGRTLRDHNLERWRNHTTIEALPSGALRRFPDEETQVALTGEAAPEGGPPVEGQPAHVDSGGHDEGRPVEGGRRLDDGGLDDATRTGPMLGPTRGNLPAPRGIPLPRVPSERVERSPGPTPPTRVLPAAPSTAASGGVRPETTGGGEGMPPRTFRYAGGGELPRALSLFRAMCRPLAYIHGLGLVHRDLKPENVFIRGDGTPVLVDFGLAVKLEGSKGRGELELQFGGKPMGSPSYMAPEQIRGDLVDARADLYAVGCMLYEAVTGTVPFTAANSALVLSMHLYAAPLAASSLVEGVPPALDALLQRLLQKRAEDRIGYADDLAMALAELGAVDMSPAVCPAWYRAPKPQPYLYRPGLAGRGDALRQLYTRLARLQEGQGGLVFLAGESGIGKTRLAMETATEAARLGVSVVTGECMAVSAGEGGERGVKAAPLHPLRHLLLAVADRCRAAGFEATSNGAVAERDQAKADATYDALLGPRGRLLASYEPALAQLEGHERYPEPPPLPADAASFRLRSAVAETLAALAAEGPLLLILDDLQWADDSSLGVLELLDAAFFAEHRVLILCTYRSEEASAAVEALSRVPWALTLSIGRLDARAVSRMVSDMLAMDRPPERFVNFLLQQSEGNPFFTAEYLHAAVEEGMLYRDGLGTWRIRSASTTAANTGAEAPGSGRLGRGDWGALTLPGSLRALVARRLSGLSPGALALLRMASVLGRELEELVLIASSGADDVEAMEGLAELSRRHVLETAEPGHLRFVHDKLREIAYAEIPDRERLKLHTAAAIALEARYAASPDLPLAYPQLAHHFAMAGAVEKALEYLERAGDQALATGASAEARELYRRAIALDDGRHASGRAEKLRRARWERRLGQANYNLGDLRDAERHCVQALSLLERPVARVFEAQQAPGDSARKLGEPYASSAETVAISALQLGRQLLHLGGVPIHLAQEETERERLAEAALAAELLSETYLFQNKATLAFVAALEATNAAAGLGPSPALARGYATLSVAFGYVPWTSVVNAYAQRAEQTAAASRDGQAGAFVAFMRGLTALGDGRCQEARVLLERAEQGAERVGNRRRQEECLALLGTAAHFEGAWAEALARFATLQASARRSNNAQGLVWANSGRSQTLIVLGDGEEAAELLEELLLSAEQSGDRAQQITLGQLALAHALRGDRAAALQTAERTLGLIEVQGKPAAFHCIHGYAATCEVLLSAWEQASSPEERARLGLKARRACAALRQYAQIFPVGRPDALRLTGVFDWLMGHPRRARRGWQRSAEEATRLGLPMHEGFARFEMRRLPAADAERRWNLVLAEGIFERLGINHWRSQVEAARSG</sequence>
<keyword evidence="6" id="KW-0808">Transferase</keyword>
<keyword evidence="7" id="KW-1185">Reference proteome</keyword>
<dbReference type="InterPro" id="IPR027417">
    <property type="entry name" value="P-loop_NTPase"/>
</dbReference>
<dbReference type="SMART" id="SM00382">
    <property type="entry name" value="AAA"/>
    <property type="match status" value="1"/>
</dbReference>
<dbReference type="SMART" id="SM00220">
    <property type="entry name" value="S_TKc"/>
    <property type="match status" value="1"/>
</dbReference>
<dbReference type="GO" id="GO:0005737">
    <property type="term" value="C:cytoplasm"/>
    <property type="evidence" value="ECO:0007669"/>
    <property type="project" value="TreeGrafter"/>
</dbReference>
<dbReference type="Pfam" id="PF13191">
    <property type="entry name" value="AAA_16"/>
    <property type="match status" value="1"/>
</dbReference>